<sequence>MDVKGEICDPHEEGVIKIEPVSIYEQNEDQNVIGDIFKSQISVNEFKPELIKYEVSKLEQGTDYQSEIEPECTTVKEELDNIREVKATGFRVMKVEIFEYVQFKQESELLTSHCDLPTLKTECIDYPDYLTESCISKQTQPILKPVCQKSDENPENLTNHQQDSSLGLTSGCCINLEQYLIIDPNERIFQCGICAKQYRHKLPLQNHLNVHKTTFQIHNNESTFQCDICSKEFSHKSNLYQHLLIHTNKKPFQCEICSKGFNRNSSLQRHLIIHSNEKPFKCDICYKEFNLKTNLERHLLTHSIEKRFKCDFCSKEFNLNFNLEKHLLTHSNKKRNLQNHLINDTNEKPLT</sequence>
<dbReference type="GO" id="GO:0005634">
    <property type="term" value="C:nucleus"/>
    <property type="evidence" value="ECO:0007669"/>
    <property type="project" value="UniProtKB-SubCell"/>
</dbReference>
<dbReference type="InterPro" id="IPR050331">
    <property type="entry name" value="Zinc_finger"/>
</dbReference>
<evidence type="ECO:0000256" key="10">
    <source>
        <dbReference type="ARBA" id="ARBA00023163"/>
    </source>
</evidence>
<gene>
    <name evidence="14" type="ORF">PSYICH_LOCUS12610</name>
</gene>
<keyword evidence="8" id="KW-0805">Transcription regulation</keyword>
<dbReference type="PROSITE" id="PS50157">
    <property type="entry name" value="ZINC_FINGER_C2H2_2"/>
    <property type="match status" value="5"/>
</dbReference>
<evidence type="ECO:0000256" key="2">
    <source>
        <dbReference type="ARBA" id="ARBA00004123"/>
    </source>
</evidence>
<dbReference type="PANTHER" id="PTHR16515">
    <property type="entry name" value="PR DOMAIN ZINC FINGER PROTEIN"/>
    <property type="match status" value="1"/>
</dbReference>
<feature type="domain" description="C2H2-type" evidence="13">
    <location>
        <begin position="224"/>
        <end position="251"/>
    </location>
</feature>
<evidence type="ECO:0000256" key="7">
    <source>
        <dbReference type="ARBA" id="ARBA00022833"/>
    </source>
</evidence>
<dbReference type="FunFam" id="3.30.160.60:FF:000325">
    <property type="entry name" value="ZFP90 zinc finger protein"/>
    <property type="match status" value="1"/>
</dbReference>
<evidence type="ECO:0000256" key="3">
    <source>
        <dbReference type="ARBA" id="ARBA00006991"/>
    </source>
</evidence>
<dbReference type="OrthoDB" id="6077919at2759"/>
<reference evidence="14" key="1">
    <citation type="submission" date="2022-01" db="EMBL/GenBank/DDBJ databases">
        <authorList>
            <person name="King R."/>
        </authorList>
    </citation>
    <scope>NUCLEOTIDE SEQUENCE</scope>
</reference>
<dbReference type="SMART" id="SM00355">
    <property type="entry name" value="ZnF_C2H2"/>
    <property type="match status" value="5"/>
</dbReference>
<evidence type="ECO:0000256" key="11">
    <source>
        <dbReference type="ARBA" id="ARBA00023242"/>
    </source>
</evidence>
<dbReference type="GO" id="GO:0008270">
    <property type="term" value="F:zinc ion binding"/>
    <property type="evidence" value="ECO:0007669"/>
    <property type="project" value="UniProtKB-KW"/>
</dbReference>
<proteinExistence type="inferred from homology"/>
<comment type="similarity">
    <text evidence="3">Belongs to the krueppel C2H2-type zinc-finger protein family.</text>
</comment>
<dbReference type="GO" id="GO:0003677">
    <property type="term" value="F:DNA binding"/>
    <property type="evidence" value="ECO:0007669"/>
    <property type="project" value="UniProtKB-KW"/>
</dbReference>
<dbReference type="PANTHER" id="PTHR16515:SF66">
    <property type="entry name" value="C2H2-TYPE DOMAIN-CONTAINING PROTEIN"/>
    <property type="match status" value="1"/>
</dbReference>
<evidence type="ECO:0000259" key="13">
    <source>
        <dbReference type="PROSITE" id="PS50157"/>
    </source>
</evidence>
<protein>
    <recommendedName>
        <fullName evidence="13">C2H2-type domain-containing protein</fullName>
    </recommendedName>
</protein>
<feature type="domain" description="C2H2-type" evidence="13">
    <location>
        <begin position="189"/>
        <end position="211"/>
    </location>
</feature>
<evidence type="ECO:0000256" key="1">
    <source>
        <dbReference type="ARBA" id="ARBA00003767"/>
    </source>
</evidence>
<organism evidence="14 15">
    <name type="scientific">Psylliodes chrysocephalus</name>
    <dbReference type="NCBI Taxonomy" id="3402493"/>
    <lineage>
        <taxon>Eukaryota</taxon>
        <taxon>Metazoa</taxon>
        <taxon>Ecdysozoa</taxon>
        <taxon>Arthropoda</taxon>
        <taxon>Hexapoda</taxon>
        <taxon>Insecta</taxon>
        <taxon>Pterygota</taxon>
        <taxon>Neoptera</taxon>
        <taxon>Endopterygota</taxon>
        <taxon>Coleoptera</taxon>
        <taxon>Polyphaga</taxon>
        <taxon>Cucujiformia</taxon>
        <taxon>Chrysomeloidea</taxon>
        <taxon>Chrysomelidae</taxon>
        <taxon>Galerucinae</taxon>
        <taxon>Alticini</taxon>
        <taxon>Psylliodes</taxon>
    </lineage>
</organism>
<evidence type="ECO:0000256" key="6">
    <source>
        <dbReference type="ARBA" id="ARBA00022771"/>
    </source>
</evidence>
<dbReference type="Gene3D" id="3.30.160.60">
    <property type="entry name" value="Classic Zinc Finger"/>
    <property type="match status" value="5"/>
</dbReference>
<feature type="domain" description="C2H2-type" evidence="13">
    <location>
        <begin position="280"/>
        <end position="307"/>
    </location>
</feature>
<dbReference type="FunFam" id="3.30.160.60:FF:000771">
    <property type="entry name" value="zinc finger protein 648"/>
    <property type="match status" value="1"/>
</dbReference>
<keyword evidence="7" id="KW-0862">Zinc</keyword>
<keyword evidence="10" id="KW-0804">Transcription</keyword>
<dbReference type="SUPFAM" id="SSF57667">
    <property type="entry name" value="beta-beta-alpha zinc fingers"/>
    <property type="match status" value="3"/>
</dbReference>
<comment type="subcellular location">
    <subcellularLocation>
        <location evidence="2">Nucleus</location>
    </subcellularLocation>
</comment>
<accession>A0A9P0D2G5</accession>
<comment type="function">
    <text evidence="1">May be involved in transcriptional regulation.</text>
</comment>
<dbReference type="InterPro" id="IPR036236">
    <property type="entry name" value="Znf_C2H2_sf"/>
</dbReference>
<evidence type="ECO:0000256" key="8">
    <source>
        <dbReference type="ARBA" id="ARBA00023015"/>
    </source>
</evidence>
<dbReference type="InterPro" id="IPR013087">
    <property type="entry name" value="Znf_C2H2_type"/>
</dbReference>
<evidence type="ECO:0000256" key="12">
    <source>
        <dbReference type="PROSITE-ProRule" id="PRU00042"/>
    </source>
</evidence>
<dbReference type="EMBL" id="OV651818">
    <property type="protein sequence ID" value="CAH1112710.1"/>
    <property type="molecule type" value="Genomic_DNA"/>
</dbReference>
<keyword evidence="9" id="KW-0238">DNA-binding</keyword>
<keyword evidence="15" id="KW-1185">Reference proteome</keyword>
<dbReference type="AlphaFoldDB" id="A0A9P0D2G5"/>
<evidence type="ECO:0000256" key="9">
    <source>
        <dbReference type="ARBA" id="ARBA00023125"/>
    </source>
</evidence>
<feature type="domain" description="C2H2-type" evidence="13">
    <location>
        <begin position="308"/>
        <end position="335"/>
    </location>
</feature>
<dbReference type="FunFam" id="3.30.160.60:FF:001666">
    <property type="entry name" value="MDS1 and EVI1 complex locus"/>
    <property type="match status" value="1"/>
</dbReference>
<dbReference type="Proteomes" id="UP001153636">
    <property type="component" value="Chromosome 6"/>
</dbReference>
<dbReference type="PROSITE" id="PS00028">
    <property type="entry name" value="ZINC_FINGER_C2H2_1"/>
    <property type="match status" value="4"/>
</dbReference>
<feature type="domain" description="C2H2-type" evidence="13">
    <location>
        <begin position="252"/>
        <end position="279"/>
    </location>
</feature>
<evidence type="ECO:0000256" key="4">
    <source>
        <dbReference type="ARBA" id="ARBA00022723"/>
    </source>
</evidence>
<evidence type="ECO:0000256" key="5">
    <source>
        <dbReference type="ARBA" id="ARBA00022737"/>
    </source>
</evidence>
<keyword evidence="5" id="KW-0677">Repeat</keyword>
<dbReference type="Pfam" id="PF00096">
    <property type="entry name" value="zf-C2H2"/>
    <property type="match status" value="4"/>
</dbReference>
<name>A0A9P0D2G5_9CUCU</name>
<evidence type="ECO:0000313" key="14">
    <source>
        <dbReference type="EMBL" id="CAH1112710.1"/>
    </source>
</evidence>
<keyword evidence="4" id="KW-0479">Metal-binding</keyword>
<dbReference type="GO" id="GO:0010468">
    <property type="term" value="P:regulation of gene expression"/>
    <property type="evidence" value="ECO:0007669"/>
    <property type="project" value="TreeGrafter"/>
</dbReference>
<evidence type="ECO:0000313" key="15">
    <source>
        <dbReference type="Proteomes" id="UP001153636"/>
    </source>
</evidence>
<keyword evidence="11" id="KW-0539">Nucleus</keyword>
<keyword evidence="6 12" id="KW-0863">Zinc-finger</keyword>